<organism evidence="2 3">
    <name type="scientific">Suillus fuscotomentosus</name>
    <dbReference type="NCBI Taxonomy" id="1912939"/>
    <lineage>
        <taxon>Eukaryota</taxon>
        <taxon>Fungi</taxon>
        <taxon>Dikarya</taxon>
        <taxon>Basidiomycota</taxon>
        <taxon>Agaricomycotina</taxon>
        <taxon>Agaricomycetes</taxon>
        <taxon>Agaricomycetidae</taxon>
        <taxon>Boletales</taxon>
        <taxon>Suillineae</taxon>
        <taxon>Suillaceae</taxon>
        <taxon>Suillus</taxon>
    </lineage>
</organism>
<dbReference type="EMBL" id="JABBWK010000082">
    <property type="protein sequence ID" value="KAG1894256.1"/>
    <property type="molecule type" value="Genomic_DNA"/>
</dbReference>
<dbReference type="GeneID" id="64671843"/>
<proteinExistence type="predicted"/>
<reference evidence="2" key="1">
    <citation type="journal article" date="2020" name="New Phytol.">
        <title>Comparative genomics reveals dynamic genome evolution in host specialist ectomycorrhizal fungi.</title>
        <authorList>
            <person name="Lofgren L.A."/>
            <person name="Nguyen N.H."/>
            <person name="Vilgalys R."/>
            <person name="Ruytinx J."/>
            <person name="Liao H.L."/>
            <person name="Branco S."/>
            <person name="Kuo A."/>
            <person name="LaButti K."/>
            <person name="Lipzen A."/>
            <person name="Andreopoulos W."/>
            <person name="Pangilinan J."/>
            <person name="Riley R."/>
            <person name="Hundley H."/>
            <person name="Na H."/>
            <person name="Barry K."/>
            <person name="Grigoriev I.V."/>
            <person name="Stajich J.E."/>
            <person name="Kennedy P.G."/>
        </authorList>
    </citation>
    <scope>NUCLEOTIDE SEQUENCE</scope>
    <source>
        <strain evidence="2">FC203</strain>
    </source>
</reference>
<evidence type="ECO:0000313" key="3">
    <source>
        <dbReference type="Proteomes" id="UP001195769"/>
    </source>
</evidence>
<feature type="compositionally biased region" description="Basic and acidic residues" evidence="1">
    <location>
        <begin position="127"/>
        <end position="137"/>
    </location>
</feature>
<evidence type="ECO:0000256" key="1">
    <source>
        <dbReference type="SAM" id="MobiDB-lite"/>
    </source>
</evidence>
<accession>A0AAD4DUW4</accession>
<evidence type="ECO:0000313" key="2">
    <source>
        <dbReference type="EMBL" id="KAG1894256.1"/>
    </source>
</evidence>
<comment type="caution">
    <text evidence="2">The sequence shown here is derived from an EMBL/GenBank/DDBJ whole genome shotgun (WGS) entry which is preliminary data.</text>
</comment>
<dbReference type="AlphaFoldDB" id="A0AAD4DUW4"/>
<keyword evidence="3" id="KW-1185">Reference proteome</keyword>
<feature type="region of interest" description="Disordered" evidence="1">
    <location>
        <begin position="97"/>
        <end position="147"/>
    </location>
</feature>
<sequence length="203" mass="22770">MKIQMWRLSQMDSSHLHSRQKRKKKFQSTGEDKVCAGTILVKNVLPPSKAASDKDLNLAGIDSAADDRNFWEEETRPAGWGQNSQVAMPWEMLQAKTAAALSNSDKHSRARIPKSQKTAPHGSSGLGHKETEQDDHPAPTNNIDPESTVRHVLESIQDLGRRLDLFATNEHVEAWEARVALVESVFNQRLKALEQWLNLSDSQ</sequence>
<gene>
    <name evidence="2" type="ORF">F5891DRAFT_985143</name>
</gene>
<dbReference type="RefSeq" id="XP_041219832.1">
    <property type="nucleotide sequence ID" value="XM_041377545.1"/>
</dbReference>
<feature type="region of interest" description="Disordered" evidence="1">
    <location>
        <begin position="10"/>
        <end position="31"/>
    </location>
</feature>
<feature type="compositionally biased region" description="Basic residues" evidence="1">
    <location>
        <begin position="16"/>
        <end position="26"/>
    </location>
</feature>
<protein>
    <submittedName>
        <fullName evidence="2">Uncharacterized protein</fullName>
    </submittedName>
</protein>
<name>A0AAD4DUW4_9AGAM</name>
<dbReference type="Proteomes" id="UP001195769">
    <property type="component" value="Unassembled WGS sequence"/>
</dbReference>